<evidence type="ECO:0000256" key="2">
    <source>
        <dbReference type="ARBA" id="ARBA00022692"/>
    </source>
</evidence>
<keyword evidence="3 6" id="KW-1133">Transmembrane helix</keyword>
<feature type="transmembrane region" description="Helical" evidence="6">
    <location>
        <begin position="81"/>
        <end position="100"/>
    </location>
</feature>
<feature type="region of interest" description="Disordered" evidence="5">
    <location>
        <begin position="454"/>
        <end position="479"/>
    </location>
</feature>
<dbReference type="InterPro" id="IPR036259">
    <property type="entry name" value="MFS_trans_sf"/>
</dbReference>
<dbReference type="VEuPathDB" id="FungiDB:SCHCODRAFT_01192495"/>
<feature type="transmembrane region" description="Helical" evidence="6">
    <location>
        <begin position="767"/>
        <end position="789"/>
    </location>
</feature>
<evidence type="ECO:0000256" key="3">
    <source>
        <dbReference type="ARBA" id="ARBA00022989"/>
    </source>
</evidence>
<feature type="transmembrane region" description="Helical" evidence="6">
    <location>
        <begin position="648"/>
        <end position="671"/>
    </location>
</feature>
<evidence type="ECO:0000256" key="6">
    <source>
        <dbReference type="SAM" id="Phobius"/>
    </source>
</evidence>
<feature type="transmembrane region" description="Helical" evidence="6">
    <location>
        <begin position="1053"/>
        <end position="1071"/>
    </location>
</feature>
<dbReference type="GO" id="GO:0000329">
    <property type="term" value="C:fungal-type vacuole membrane"/>
    <property type="evidence" value="ECO:0007669"/>
    <property type="project" value="TreeGrafter"/>
</dbReference>
<dbReference type="Proteomes" id="UP000007431">
    <property type="component" value="Unassembled WGS sequence"/>
</dbReference>
<accession>D8QEY3</accession>
<feature type="compositionally biased region" description="Basic and acidic residues" evidence="5">
    <location>
        <begin position="454"/>
        <end position="470"/>
    </location>
</feature>
<name>D8QEY3_SCHCM</name>
<dbReference type="OrthoDB" id="410267at2759"/>
<feature type="transmembrane region" description="Helical" evidence="6">
    <location>
        <begin position="523"/>
        <end position="541"/>
    </location>
</feature>
<reference evidence="7 8" key="1">
    <citation type="journal article" date="2010" name="Nat. Biotechnol.">
        <title>Genome sequence of the model mushroom Schizophyllum commune.</title>
        <authorList>
            <person name="Ohm R.A."/>
            <person name="de Jong J.F."/>
            <person name="Lugones L.G."/>
            <person name="Aerts A."/>
            <person name="Kothe E."/>
            <person name="Stajich J.E."/>
            <person name="de Vries R.P."/>
            <person name="Record E."/>
            <person name="Levasseur A."/>
            <person name="Baker S.E."/>
            <person name="Bartholomew K.A."/>
            <person name="Coutinho P.M."/>
            <person name="Erdmann S."/>
            <person name="Fowler T.J."/>
            <person name="Gathman A.C."/>
            <person name="Lombard V."/>
            <person name="Henrissat B."/>
            <person name="Knabe N."/>
            <person name="Kuees U."/>
            <person name="Lilly W.W."/>
            <person name="Lindquist E."/>
            <person name="Lucas S."/>
            <person name="Magnuson J.K."/>
            <person name="Piumi F."/>
            <person name="Raudaskoski M."/>
            <person name="Salamov A."/>
            <person name="Schmutz J."/>
            <person name="Schwarze F.W.M.R."/>
            <person name="vanKuyk P.A."/>
            <person name="Horton J.S."/>
            <person name="Grigoriev I.V."/>
            <person name="Woesten H.A.B."/>
        </authorList>
    </citation>
    <scope>NUCLEOTIDE SEQUENCE [LARGE SCALE GENOMIC DNA]</scope>
    <source>
        <strain evidence="8">H4-8 / FGSC 9210</strain>
    </source>
</reference>
<keyword evidence="4 6" id="KW-0472">Membrane</keyword>
<evidence type="ECO:0008006" key="9">
    <source>
        <dbReference type="Google" id="ProtNLM"/>
    </source>
</evidence>
<dbReference type="PANTHER" id="PTHR21576:SF160">
    <property type="entry name" value="NODULIN-LIKE DOMAIN-CONTAINING PROTEIN"/>
    <property type="match status" value="1"/>
</dbReference>
<dbReference type="GeneID" id="9591992"/>
<feature type="transmembrane region" description="Helical" evidence="6">
    <location>
        <begin position="683"/>
        <end position="701"/>
    </location>
</feature>
<feature type="compositionally biased region" description="Basic and acidic residues" evidence="5">
    <location>
        <begin position="366"/>
        <end position="379"/>
    </location>
</feature>
<dbReference type="PANTHER" id="PTHR21576">
    <property type="entry name" value="UNCHARACTERIZED NODULIN-LIKE PROTEIN"/>
    <property type="match status" value="1"/>
</dbReference>
<comment type="subcellular location">
    <subcellularLocation>
        <location evidence="1">Membrane</location>
        <topology evidence="1">Multi-pass membrane protein</topology>
    </subcellularLocation>
</comment>
<feature type="transmembrane region" description="Helical" evidence="6">
    <location>
        <begin position="736"/>
        <end position="755"/>
    </location>
</feature>
<dbReference type="AlphaFoldDB" id="D8QEY3"/>
<dbReference type="EMBL" id="GL377311">
    <property type="protein sequence ID" value="EFI93032.1"/>
    <property type="molecule type" value="Genomic_DNA"/>
</dbReference>
<dbReference type="KEGG" id="scm:SCHCO_01192495"/>
<gene>
    <name evidence="7" type="ORF">SCHCODRAFT_258327</name>
</gene>
<feature type="compositionally biased region" description="Basic and acidic residues" evidence="5">
    <location>
        <begin position="985"/>
        <end position="997"/>
    </location>
</feature>
<feature type="region of interest" description="Disordered" evidence="5">
    <location>
        <begin position="354"/>
        <end position="396"/>
    </location>
</feature>
<evidence type="ECO:0000313" key="7">
    <source>
        <dbReference type="EMBL" id="EFI93032.1"/>
    </source>
</evidence>
<feature type="compositionally biased region" description="Low complexity" evidence="5">
    <location>
        <begin position="354"/>
        <end position="365"/>
    </location>
</feature>
<dbReference type="InParanoid" id="D8QEY3"/>
<protein>
    <recommendedName>
        <fullName evidence="9">Nodulin-like domain-containing protein</fullName>
    </recommendedName>
</protein>
<feature type="transmembrane region" description="Helical" evidence="6">
    <location>
        <begin position="1165"/>
        <end position="1188"/>
    </location>
</feature>
<feature type="transmembrane region" description="Helical" evidence="6">
    <location>
        <begin position="1141"/>
        <end position="1159"/>
    </location>
</feature>
<evidence type="ECO:0000256" key="4">
    <source>
        <dbReference type="ARBA" id="ARBA00023136"/>
    </source>
</evidence>
<dbReference type="Pfam" id="PF07690">
    <property type="entry name" value="MFS_1"/>
    <property type="match status" value="2"/>
</dbReference>
<evidence type="ECO:0000313" key="8">
    <source>
        <dbReference type="Proteomes" id="UP000007431"/>
    </source>
</evidence>
<dbReference type="InterPro" id="IPR011701">
    <property type="entry name" value="MFS"/>
</dbReference>
<dbReference type="Gene3D" id="1.20.1250.20">
    <property type="entry name" value="MFS general substrate transporter like domains"/>
    <property type="match status" value="2"/>
</dbReference>
<feature type="transmembrane region" description="Helical" evidence="6">
    <location>
        <begin position="809"/>
        <end position="829"/>
    </location>
</feature>
<dbReference type="SUPFAM" id="SSF103473">
    <property type="entry name" value="MFS general substrate transporter"/>
    <property type="match status" value="2"/>
</dbReference>
<evidence type="ECO:0000256" key="1">
    <source>
        <dbReference type="ARBA" id="ARBA00004141"/>
    </source>
</evidence>
<proteinExistence type="predicted"/>
<dbReference type="eggNOG" id="ENOG502RWDV">
    <property type="taxonomic scope" value="Eukaryota"/>
</dbReference>
<feature type="transmembrane region" description="Helical" evidence="6">
    <location>
        <begin position="148"/>
        <end position="171"/>
    </location>
</feature>
<dbReference type="RefSeq" id="XP_003027935.1">
    <property type="nucleotide sequence ID" value="XM_003027889.1"/>
</dbReference>
<feature type="transmembrane region" description="Helical" evidence="6">
    <location>
        <begin position="841"/>
        <end position="860"/>
    </location>
</feature>
<keyword evidence="2 6" id="KW-0812">Transmembrane</keyword>
<feature type="transmembrane region" description="Helical" evidence="6">
    <location>
        <begin position="623"/>
        <end position="642"/>
    </location>
</feature>
<sequence>MSPAAPPLLSGPRLTTLFASILVSLASGTNYVFSAYGPQLAKRLSISHTKLNLIGISGNVGVYASAPLWGKLVDARGPKPGFVCAFVLLLAGYMGIKILYDAGIVADGPVFFALILCGTATGAGGNAGNSSGVNAVARSFPDRARATATGLVLSGFGLSAFLFSTISHVLFAGIPAPGNTSHFLTLLALGTALPQLVGLAFVRAVPHEEDGGHGGYDEDAVPAGYDEVPAGYDEVHGGYDEVPARDGVPGTRVGGEGEVLFDASAGGGLGAPRYCATNTSRTPLLAAEEGRAAPTIGRAAPTIAQKSGDLILHSESDDEDADVGFAPKSQHGVQPSMTPAIAYIPDAAEGVELSASPRSRSFSPARLERRLSESVDRRMSPALGGRGVSPSLDRGSLERRLAPDLERRISHDVEVNASRGSLEYRPRLNASRSRGVDAGRSLSRSARLLHEAEHAHVHRDGGRRPDHSPDALDESEEDEQDALLAPEVLIHPSHAHHHHDHPHAHGYEPANVHGRALFTSLDFWLLFVIVSTLSGTGLMYINNVGSMAQALYAGSLAEARAEASHSSISSEALLQPPAYDDAAAAALQATQVSILSVMNCAGRIVIGLASDFVKTRLGRVRSVLLVGVALSLFVSQVLAGNIDDPSSLWMATALLGFSYGSLFGVMPAVIIEWFGMVHFSENWGFISLAPMFAGNLFSLAFGRNLDREGERGAREAPAPVAAPDCVAGRSCYAATLHLTASCCFCALLLSVYAVWRDERKRGAWRRVTLSAAIFVALASGTNYVFSGVARERQRFYGPQLARRLEMSQTQLNLIGMSGSVGIYASAPIWGRLVDKQGPKRGFVRAFVLLLIGYTGIKLLYDTAVCADARVITALVLCGIATGAGGNAGSTSSTNAVAKSFPDRARATATSLVSAGFGLSAFLFSTISRTVFAKIPSPGNTSHFLTLLILGTALPQLVGLWLVAPIPHGEEYRSSRVEQGSDGSVDESRDTSDEREAGEQDALLAQPEVILPQHTDHRHTHHSDEHTHPAVHHQNQSYERVNSHRIELFSSLDFWLLFVIISTLSGTGLMYINNVGSMVRALYAGSLGRSALAPPDYDDSVASALQATQVSILSVSNCAGRISAGFASDFVKTRLGRVRSTLFVVIALGFFVSQVLTASTDSPESLWMATAVLGFSYGSLFGTMPAMVIDRFGLEHFSENYGFLQLSPLVGGNIFSFAFGRNLDREGEKQASRPSLLLRTSAQRLRDMER</sequence>
<dbReference type="GO" id="GO:0022857">
    <property type="term" value="F:transmembrane transporter activity"/>
    <property type="evidence" value="ECO:0007669"/>
    <property type="project" value="InterPro"/>
</dbReference>
<feature type="transmembrane region" description="Helical" evidence="6">
    <location>
        <begin position="943"/>
        <end position="963"/>
    </location>
</feature>
<keyword evidence="8" id="KW-1185">Reference proteome</keyword>
<dbReference type="HOGENOM" id="CLU_265926_0_0_1"/>
<feature type="transmembrane region" description="Helical" evidence="6">
    <location>
        <begin position="911"/>
        <end position="931"/>
    </location>
</feature>
<organism evidence="8">
    <name type="scientific">Schizophyllum commune (strain H4-8 / FGSC 9210)</name>
    <name type="common">Split gill fungus</name>
    <dbReference type="NCBI Taxonomy" id="578458"/>
    <lineage>
        <taxon>Eukaryota</taxon>
        <taxon>Fungi</taxon>
        <taxon>Dikarya</taxon>
        <taxon>Basidiomycota</taxon>
        <taxon>Agaricomycotina</taxon>
        <taxon>Agaricomycetes</taxon>
        <taxon>Agaricomycetidae</taxon>
        <taxon>Agaricales</taxon>
        <taxon>Schizophyllaceae</taxon>
        <taxon>Schizophyllum</taxon>
    </lineage>
</organism>
<evidence type="ECO:0000256" key="5">
    <source>
        <dbReference type="SAM" id="MobiDB-lite"/>
    </source>
</evidence>
<feature type="region of interest" description="Disordered" evidence="5">
    <location>
        <begin position="971"/>
        <end position="1005"/>
    </location>
</feature>